<gene>
    <name evidence="1" type="ORF">Gotri_022457</name>
</gene>
<keyword evidence="2" id="KW-1185">Reference proteome</keyword>
<proteinExistence type="predicted"/>
<accession>A0A7J9DG22</accession>
<sequence>MLVFGCRSAPNALGNDLMGLACWWLAWMNLGLISTTTVRVEITLSTRLLPLGPAHKLQRRTWSGGLRTSQIPLETIWSKMLLWL</sequence>
<evidence type="ECO:0000313" key="1">
    <source>
        <dbReference type="EMBL" id="MBA0759598.1"/>
    </source>
</evidence>
<dbReference type="EMBL" id="JABEZW010000002">
    <property type="protein sequence ID" value="MBA0759598.1"/>
    <property type="molecule type" value="Genomic_DNA"/>
</dbReference>
<protein>
    <submittedName>
        <fullName evidence="1">Uncharacterized protein</fullName>
    </submittedName>
</protein>
<dbReference type="AlphaFoldDB" id="A0A7J9DG22"/>
<evidence type="ECO:0000313" key="2">
    <source>
        <dbReference type="Proteomes" id="UP000593568"/>
    </source>
</evidence>
<organism evidence="1 2">
    <name type="scientific">Gossypium trilobum</name>
    <dbReference type="NCBI Taxonomy" id="34281"/>
    <lineage>
        <taxon>Eukaryota</taxon>
        <taxon>Viridiplantae</taxon>
        <taxon>Streptophyta</taxon>
        <taxon>Embryophyta</taxon>
        <taxon>Tracheophyta</taxon>
        <taxon>Spermatophyta</taxon>
        <taxon>Magnoliopsida</taxon>
        <taxon>eudicotyledons</taxon>
        <taxon>Gunneridae</taxon>
        <taxon>Pentapetalae</taxon>
        <taxon>rosids</taxon>
        <taxon>malvids</taxon>
        <taxon>Malvales</taxon>
        <taxon>Malvaceae</taxon>
        <taxon>Malvoideae</taxon>
        <taxon>Gossypium</taxon>
    </lineage>
</organism>
<reference evidence="1 2" key="1">
    <citation type="journal article" date="2019" name="Genome Biol. Evol.">
        <title>Insights into the evolution of the New World diploid cottons (Gossypium, subgenus Houzingenia) based on genome sequencing.</title>
        <authorList>
            <person name="Grover C.E."/>
            <person name="Arick M.A. 2nd"/>
            <person name="Thrash A."/>
            <person name="Conover J.L."/>
            <person name="Sanders W.S."/>
            <person name="Peterson D.G."/>
            <person name="Frelichowski J.E."/>
            <person name="Scheffler J.A."/>
            <person name="Scheffler B.E."/>
            <person name="Wendel J.F."/>
        </authorList>
    </citation>
    <scope>NUCLEOTIDE SEQUENCE [LARGE SCALE GENOMIC DNA]</scope>
    <source>
        <strain evidence="1">8</strain>
        <tissue evidence="1">Leaf</tissue>
    </source>
</reference>
<comment type="caution">
    <text evidence="1">The sequence shown here is derived from an EMBL/GenBank/DDBJ whole genome shotgun (WGS) entry which is preliminary data.</text>
</comment>
<name>A0A7J9DG22_9ROSI</name>
<dbReference type="Proteomes" id="UP000593568">
    <property type="component" value="Unassembled WGS sequence"/>
</dbReference>